<dbReference type="Pfam" id="PF01926">
    <property type="entry name" value="MMR_HSR1"/>
    <property type="match status" value="1"/>
</dbReference>
<proteinExistence type="predicted"/>
<dbReference type="Proteomes" id="UP000094802">
    <property type="component" value="Unassembled WGS sequence"/>
</dbReference>
<dbReference type="AlphaFoldDB" id="A0A1E5FRU3"/>
<dbReference type="OrthoDB" id="9255830at2"/>
<gene>
    <name evidence="2" type="ORF">A142_00915</name>
</gene>
<comment type="caution">
    <text evidence="2">The sequence shown here is derived from an EMBL/GenBank/DDBJ whole genome shotgun (WGS) entry which is preliminary data.</text>
</comment>
<protein>
    <submittedName>
        <fullName evidence="2">GTPase</fullName>
    </submittedName>
</protein>
<dbReference type="RefSeq" id="WP_019824006.1">
    <property type="nucleotide sequence ID" value="NZ_AJZD02000174.1"/>
</dbReference>
<sequence length="329" mass="36300">MPEHHDLFTTLESEIRQAPLNEQTRTKLLDNLEQMKTTELNILITGATGAGKSSTINALFDMAIAEVGTSCEPHTLGISQYRLNNLILWDSPGLGDGVEEDEQHARLLEKTLKAKDDQKRFVIDLVLVVLDGGSRDLGTPTTLINDVLIPALGKEAQHRLMIAINQADNALKGNQAWNHESNTPTSAAKAHLEAMVNSIHRRVLRATGVYLKPIYYVAGHCDGTTKQRPYNLSKLLYLIVERLPKNKRLILANRTLSPRHENWEDNDASDYNNKTSFSLWEAIFDTTTKGAEYGGEIGSIFGSTGQHIGKVIGGALGACLGGLRYIFGW</sequence>
<organism evidence="2 3">
    <name type="scientific">Vibrio splendidus 12E03</name>
    <dbReference type="NCBI Taxonomy" id="1191305"/>
    <lineage>
        <taxon>Bacteria</taxon>
        <taxon>Pseudomonadati</taxon>
        <taxon>Pseudomonadota</taxon>
        <taxon>Gammaproteobacteria</taxon>
        <taxon>Vibrionales</taxon>
        <taxon>Vibrionaceae</taxon>
        <taxon>Vibrio</taxon>
    </lineage>
</organism>
<evidence type="ECO:0000313" key="3">
    <source>
        <dbReference type="Proteomes" id="UP000094802"/>
    </source>
</evidence>
<name>A0A1E5FRU3_VIBSP</name>
<evidence type="ECO:0000259" key="1">
    <source>
        <dbReference type="Pfam" id="PF01926"/>
    </source>
</evidence>
<evidence type="ECO:0000313" key="2">
    <source>
        <dbReference type="EMBL" id="OEF93178.1"/>
    </source>
</evidence>
<reference evidence="2 3" key="1">
    <citation type="journal article" date="2012" name="Science">
        <title>Ecological populations of bacteria act as socially cohesive units of antibiotic production and resistance.</title>
        <authorList>
            <person name="Cordero O.X."/>
            <person name="Wildschutte H."/>
            <person name="Kirkup B."/>
            <person name="Proehl S."/>
            <person name="Ngo L."/>
            <person name="Hussain F."/>
            <person name="Le Roux F."/>
            <person name="Mincer T."/>
            <person name="Polz M.F."/>
        </authorList>
    </citation>
    <scope>NUCLEOTIDE SEQUENCE [LARGE SCALE GENOMIC DNA]</scope>
    <source>
        <strain evidence="2 3">12E03</strain>
    </source>
</reference>
<dbReference type="EMBL" id="AJZD02000174">
    <property type="protein sequence ID" value="OEF93178.1"/>
    <property type="molecule type" value="Genomic_DNA"/>
</dbReference>
<dbReference type="Gene3D" id="3.40.50.300">
    <property type="entry name" value="P-loop containing nucleotide triphosphate hydrolases"/>
    <property type="match status" value="1"/>
</dbReference>
<dbReference type="SUPFAM" id="SSF52540">
    <property type="entry name" value="P-loop containing nucleoside triphosphate hydrolases"/>
    <property type="match status" value="1"/>
</dbReference>
<dbReference type="InterPro" id="IPR006073">
    <property type="entry name" value="GTP-bd"/>
</dbReference>
<dbReference type="GO" id="GO:0005525">
    <property type="term" value="F:GTP binding"/>
    <property type="evidence" value="ECO:0007669"/>
    <property type="project" value="InterPro"/>
</dbReference>
<feature type="domain" description="G" evidence="1">
    <location>
        <begin position="42"/>
        <end position="139"/>
    </location>
</feature>
<accession>A0A1E5FRU3</accession>
<dbReference type="InterPro" id="IPR027417">
    <property type="entry name" value="P-loop_NTPase"/>
</dbReference>